<sequence>MIAVTTAGLVATQDLQSILVKLEAVDSVTLAEVAHREYQQAHYDNSEKICNELWRREPDNTGCLLLLSSIHFQCKRYDK</sequence>
<evidence type="ECO:0000313" key="2">
    <source>
        <dbReference type="Proteomes" id="UP001165289"/>
    </source>
</evidence>
<dbReference type="InterPro" id="IPR037919">
    <property type="entry name" value="OGT"/>
</dbReference>
<dbReference type="PANTHER" id="PTHR44366:SF1">
    <property type="entry name" value="UDP-N-ACETYLGLUCOSAMINE--PEPTIDE N-ACETYLGLUCOSAMINYLTRANSFERASE 110 KDA SUBUNIT"/>
    <property type="match status" value="1"/>
</dbReference>
<dbReference type="Proteomes" id="UP001165289">
    <property type="component" value="Unassembled WGS sequence"/>
</dbReference>
<dbReference type="GO" id="GO:0097363">
    <property type="term" value="F:protein O-acetylglucosaminyltransferase activity"/>
    <property type="evidence" value="ECO:0007669"/>
    <property type="project" value="TreeGrafter"/>
</dbReference>
<proteinExistence type="predicted"/>
<protein>
    <submittedName>
        <fullName evidence="1">Uncharacterized protein</fullName>
    </submittedName>
</protein>
<comment type="caution">
    <text evidence="1">The sequence shown here is derived from an EMBL/GenBank/DDBJ whole genome shotgun (WGS) entry which is preliminary data.</text>
</comment>
<dbReference type="PANTHER" id="PTHR44366">
    <property type="entry name" value="UDP-N-ACETYLGLUCOSAMINE--PEPTIDE N-ACETYLGLUCOSAMINYLTRANSFERASE 110 KDA SUBUNIT"/>
    <property type="match status" value="1"/>
</dbReference>
<reference evidence="1 2" key="1">
    <citation type="journal article" date="2023" name="BMC Biol.">
        <title>The compact genome of the sponge Oopsacas minuta (Hexactinellida) is lacking key metazoan core genes.</title>
        <authorList>
            <person name="Santini S."/>
            <person name="Schenkelaars Q."/>
            <person name="Jourda C."/>
            <person name="Duchesne M."/>
            <person name="Belahbib H."/>
            <person name="Rocher C."/>
            <person name="Selva M."/>
            <person name="Riesgo A."/>
            <person name="Vervoort M."/>
            <person name="Leys S.P."/>
            <person name="Kodjabachian L."/>
            <person name="Le Bivic A."/>
            <person name="Borchiellini C."/>
            <person name="Claverie J.M."/>
            <person name="Renard E."/>
        </authorList>
    </citation>
    <scope>NUCLEOTIDE SEQUENCE [LARGE SCALE GENOMIC DNA]</scope>
    <source>
        <strain evidence="1">SPO-2</strain>
    </source>
</reference>
<dbReference type="Gene3D" id="1.25.40.10">
    <property type="entry name" value="Tetratricopeptide repeat domain"/>
    <property type="match status" value="1"/>
</dbReference>
<name>A0AAV7JES3_9METZ</name>
<dbReference type="EMBL" id="JAKMXF010000343">
    <property type="protein sequence ID" value="KAI6647230.1"/>
    <property type="molecule type" value="Genomic_DNA"/>
</dbReference>
<gene>
    <name evidence="1" type="ORF">LOD99_12227</name>
</gene>
<keyword evidence="2" id="KW-1185">Reference proteome</keyword>
<accession>A0AAV7JES3</accession>
<dbReference type="GO" id="GO:0006493">
    <property type="term" value="P:protein O-linked glycosylation"/>
    <property type="evidence" value="ECO:0007669"/>
    <property type="project" value="InterPro"/>
</dbReference>
<evidence type="ECO:0000313" key="1">
    <source>
        <dbReference type="EMBL" id="KAI6647230.1"/>
    </source>
</evidence>
<dbReference type="InterPro" id="IPR011990">
    <property type="entry name" value="TPR-like_helical_dom_sf"/>
</dbReference>
<dbReference type="SUPFAM" id="SSF48452">
    <property type="entry name" value="TPR-like"/>
    <property type="match status" value="1"/>
</dbReference>
<dbReference type="AlphaFoldDB" id="A0AAV7JES3"/>
<organism evidence="1 2">
    <name type="scientific">Oopsacas minuta</name>
    <dbReference type="NCBI Taxonomy" id="111878"/>
    <lineage>
        <taxon>Eukaryota</taxon>
        <taxon>Metazoa</taxon>
        <taxon>Porifera</taxon>
        <taxon>Hexactinellida</taxon>
        <taxon>Hexasterophora</taxon>
        <taxon>Lyssacinosida</taxon>
        <taxon>Leucopsacidae</taxon>
        <taxon>Oopsacas</taxon>
    </lineage>
</organism>